<feature type="compositionally biased region" description="Polar residues" evidence="1">
    <location>
        <begin position="358"/>
        <end position="379"/>
    </location>
</feature>
<reference evidence="2" key="1">
    <citation type="submission" date="2021-02" db="EMBL/GenBank/DDBJ databases">
        <authorList>
            <person name="Nieuwenhuis M."/>
            <person name="Van De Peppel L.J.J."/>
        </authorList>
    </citation>
    <scope>NUCLEOTIDE SEQUENCE</scope>
    <source>
        <strain evidence="2">D49</strain>
    </source>
</reference>
<feature type="region of interest" description="Disordered" evidence="1">
    <location>
        <begin position="356"/>
        <end position="438"/>
    </location>
</feature>
<dbReference type="AlphaFoldDB" id="A0A9P7K2G7"/>
<accession>A0A9P7K2G7</accession>
<evidence type="ECO:0000256" key="1">
    <source>
        <dbReference type="SAM" id="MobiDB-lite"/>
    </source>
</evidence>
<organism evidence="2 3">
    <name type="scientific">Sphagnurus paluster</name>
    <dbReference type="NCBI Taxonomy" id="117069"/>
    <lineage>
        <taxon>Eukaryota</taxon>
        <taxon>Fungi</taxon>
        <taxon>Dikarya</taxon>
        <taxon>Basidiomycota</taxon>
        <taxon>Agaricomycotina</taxon>
        <taxon>Agaricomycetes</taxon>
        <taxon>Agaricomycetidae</taxon>
        <taxon>Agaricales</taxon>
        <taxon>Tricholomatineae</taxon>
        <taxon>Lyophyllaceae</taxon>
        <taxon>Sphagnurus</taxon>
    </lineage>
</organism>
<feature type="region of interest" description="Disordered" evidence="1">
    <location>
        <begin position="511"/>
        <end position="530"/>
    </location>
</feature>
<gene>
    <name evidence="2" type="ORF">H0H81_003195</name>
</gene>
<feature type="compositionally biased region" description="Basic residues" evidence="1">
    <location>
        <begin position="515"/>
        <end position="530"/>
    </location>
</feature>
<dbReference type="OrthoDB" id="2803783at2759"/>
<sequence length="530" mass="58125">MSNDAEELDRNKKRLHHWFNNNSQKQKTAKPATLSINLNLPKEKTCWLQIQEEYSKKYYRSKTQPLVKEEIEREKLTFKQTLAVIKKKTQEAFDAEPEELQQAIADEISAKSKMAKDDRPNNNDHVERNPLSYATFHQGQNALGHSFRNAHVNYEETILQLYVAFINTIFCMLFAASFSHKVLNTGAAPEICQSRVLVPFTENAQPTPTRLVASDAAPSQSIPEEDDDDLSMINPALRPGLLTLPRSSITPPSSPVSTQARLEIHQAMSSPSPGPVLAAQSILGFNAAQASPPPLPVAHVVQDHGIIQPVPPLPAPLSVLVPQLLEAQARSSRSTTLSSDGAFVFPSDLYNSLADPATSKSTKPLVTKDTAPTPQASSETDSDRSSIQGEEWSELLVSLKKIPAPPTPKAAKVSKSKKTPKPKPVRAPASKKTKAKVPMLATSEDQLELGQGRGMRARQAPASKEIQALTVDEDGKQVFDVYGNPITNKRKATGNTMYCVTGYLLITCTDDSHSPGHRRNKRRKNGKVGS</sequence>
<dbReference type="Proteomes" id="UP000717328">
    <property type="component" value="Unassembled WGS sequence"/>
</dbReference>
<proteinExistence type="predicted"/>
<dbReference type="EMBL" id="JABCKI010006609">
    <property type="protein sequence ID" value="KAG5634139.1"/>
    <property type="molecule type" value="Genomic_DNA"/>
</dbReference>
<name>A0A9P7K2G7_9AGAR</name>
<keyword evidence="3" id="KW-1185">Reference proteome</keyword>
<protein>
    <submittedName>
        <fullName evidence="2">Uncharacterized protein</fullName>
    </submittedName>
</protein>
<comment type="caution">
    <text evidence="2">The sequence shown here is derived from an EMBL/GenBank/DDBJ whole genome shotgun (WGS) entry which is preliminary data.</text>
</comment>
<feature type="compositionally biased region" description="Basic residues" evidence="1">
    <location>
        <begin position="412"/>
        <end position="435"/>
    </location>
</feature>
<evidence type="ECO:0000313" key="2">
    <source>
        <dbReference type="EMBL" id="KAG5634139.1"/>
    </source>
</evidence>
<reference evidence="2" key="2">
    <citation type="submission" date="2021-10" db="EMBL/GenBank/DDBJ databases">
        <title>Phylogenomics reveals ancestral predisposition of the termite-cultivated fungus Termitomyces towards a domesticated lifestyle.</title>
        <authorList>
            <person name="Auxier B."/>
            <person name="Grum-Grzhimaylo A."/>
            <person name="Cardenas M.E."/>
            <person name="Lodge J.D."/>
            <person name="Laessoe T."/>
            <person name="Pedersen O."/>
            <person name="Smith M.E."/>
            <person name="Kuyper T.W."/>
            <person name="Franco-Molano E.A."/>
            <person name="Baroni T.J."/>
            <person name="Aanen D.K."/>
        </authorList>
    </citation>
    <scope>NUCLEOTIDE SEQUENCE</scope>
    <source>
        <strain evidence="2">D49</strain>
    </source>
</reference>
<evidence type="ECO:0000313" key="3">
    <source>
        <dbReference type="Proteomes" id="UP000717328"/>
    </source>
</evidence>